<dbReference type="Pfam" id="PF00149">
    <property type="entry name" value="Metallophos"/>
    <property type="match status" value="1"/>
</dbReference>
<dbReference type="InterPro" id="IPR001119">
    <property type="entry name" value="SLH_dom"/>
</dbReference>
<protein>
    <recommendedName>
        <fullName evidence="12">Multifunctional 2',3'-cyclic-nucleotide 2'-phosphodiesterase/5'-nucleotidase/3'-nucleotidase</fullName>
    </recommendedName>
</protein>
<dbReference type="PROSITE" id="PS51272">
    <property type="entry name" value="SLH"/>
    <property type="match status" value="3"/>
</dbReference>
<evidence type="ECO:0000259" key="8">
    <source>
        <dbReference type="PROSITE" id="PS50853"/>
    </source>
</evidence>
<dbReference type="PROSITE" id="PS50853">
    <property type="entry name" value="FN3"/>
    <property type="match status" value="1"/>
</dbReference>
<dbReference type="SMART" id="SM00060">
    <property type="entry name" value="FN3"/>
    <property type="match status" value="2"/>
</dbReference>
<dbReference type="Pfam" id="PF02872">
    <property type="entry name" value="5_nucleotid_C"/>
    <property type="match status" value="1"/>
</dbReference>
<dbReference type="EMBL" id="LQRA01000066">
    <property type="protein sequence ID" value="KZE76654.1"/>
    <property type="molecule type" value="Genomic_DNA"/>
</dbReference>
<feature type="domain" description="SLH" evidence="9">
    <location>
        <begin position="157"/>
        <end position="216"/>
    </location>
</feature>
<evidence type="ECO:0008006" key="12">
    <source>
        <dbReference type="Google" id="ProtNLM"/>
    </source>
</evidence>
<dbReference type="SUPFAM" id="SSF56300">
    <property type="entry name" value="Metallo-dependent phosphatases"/>
    <property type="match status" value="1"/>
</dbReference>
<dbReference type="InterPro" id="IPR029052">
    <property type="entry name" value="Metallo-depent_PP-like"/>
</dbReference>
<dbReference type="InterPro" id="IPR036116">
    <property type="entry name" value="FN3_sf"/>
</dbReference>
<organism evidence="10 11">
    <name type="scientific">Paenibacillus elgii</name>
    <dbReference type="NCBI Taxonomy" id="189691"/>
    <lineage>
        <taxon>Bacteria</taxon>
        <taxon>Bacillati</taxon>
        <taxon>Bacillota</taxon>
        <taxon>Bacilli</taxon>
        <taxon>Bacillales</taxon>
        <taxon>Paenibacillaceae</taxon>
        <taxon>Paenibacillus</taxon>
    </lineage>
</organism>
<dbReference type="Pfam" id="PF00041">
    <property type="entry name" value="fn3"/>
    <property type="match status" value="1"/>
</dbReference>
<comment type="subcellular location">
    <subcellularLocation>
        <location evidence="1">Secreted</location>
        <location evidence="1">Cell wall</location>
        <topology evidence="1">Peptidoglycan-anchor</topology>
    </subcellularLocation>
</comment>
<dbReference type="Pfam" id="PF00395">
    <property type="entry name" value="SLH"/>
    <property type="match status" value="3"/>
</dbReference>
<evidence type="ECO:0000256" key="3">
    <source>
        <dbReference type="ARBA" id="ARBA00022525"/>
    </source>
</evidence>
<dbReference type="GO" id="GO:0030288">
    <property type="term" value="C:outer membrane-bounded periplasmic space"/>
    <property type="evidence" value="ECO:0007669"/>
    <property type="project" value="TreeGrafter"/>
</dbReference>
<feature type="domain" description="Fibronectin type-III" evidence="8">
    <location>
        <begin position="507"/>
        <end position="599"/>
    </location>
</feature>
<keyword evidence="4 7" id="KW-0732">Signal</keyword>
<dbReference type="InterPro" id="IPR006179">
    <property type="entry name" value="5_nucleotidase/apyrase"/>
</dbReference>
<dbReference type="InterPro" id="IPR036700">
    <property type="entry name" value="BOBF_sf"/>
</dbReference>
<evidence type="ECO:0000256" key="7">
    <source>
        <dbReference type="SAM" id="SignalP"/>
    </source>
</evidence>
<dbReference type="GO" id="GO:0046872">
    <property type="term" value="F:metal ion binding"/>
    <property type="evidence" value="ECO:0007669"/>
    <property type="project" value="InterPro"/>
</dbReference>
<keyword evidence="5" id="KW-0572">Peptidoglycan-anchor</keyword>
<dbReference type="CDD" id="cd00063">
    <property type="entry name" value="FN3"/>
    <property type="match status" value="2"/>
</dbReference>
<accession>A0A165QUH1</accession>
<evidence type="ECO:0000256" key="6">
    <source>
        <dbReference type="SAM" id="MobiDB-lite"/>
    </source>
</evidence>
<dbReference type="SUPFAM" id="SSF49265">
    <property type="entry name" value="Fibronectin type III"/>
    <property type="match status" value="1"/>
</dbReference>
<dbReference type="GO" id="GO:0009166">
    <property type="term" value="P:nucleotide catabolic process"/>
    <property type="evidence" value="ECO:0007669"/>
    <property type="project" value="InterPro"/>
</dbReference>
<dbReference type="GO" id="GO:0008253">
    <property type="term" value="F:5'-nucleotidase activity"/>
    <property type="evidence" value="ECO:0007669"/>
    <property type="project" value="TreeGrafter"/>
</dbReference>
<reference evidence="11" key="1">
    <citation type="submission" date="2016-01" db="EMBL/GenBank/DDBJ databases">
        <title>Draft genome of Chromobacterium sp. F49.</title>
        <authorList>
            <person name="Hong K.W."/>
        </authorList>
    </citation>
    <scope>NUCLEOTIDE SEQUENCE [LARGE SCALE GENOMIC DNA]</scope>
    <source>
        <strain evidence="11">M63</strain>
    </source>
</reference>
<dbReference type="InterPro" id="IPR008334">
    <property type="entry name" value="5'-Nucleotdase_C"/>
</dbReference>
<dbReference type="Proteomes" id="UP000076563">
    <property type="component" value="Unassembled WGS sequence"/>
</dbReference>
<evidence type="ECO:0000256" key="1">
    <source>
        <dbReference type="ARBA" id="ARBA00004168"/>
    </source>
</evidence>
<dbReference type="eggNOG" id="COG2374">
    <property type="taxonomic scope" value="Bacteria"/>
</dbReference>
<feature type="domain" description="SLH" evidence="9">
    <location>
        <begin position="91"/>
        <end position="154"/>
    </location>
</feature>
<feature type="chain" id="PRO_5039113129" description="Multifunctional 2',3'-cyclic-nucleotide 2'-phosphodiesterase/5'-nucleotidase/3'-nucleotidase" evidence="7">
    <location>
        <begin position="23"/>
        <end position="1556"/>
    </location>
</feature>
<dbReference type="InterPro" id="IPR004843">
    <property type="entry name" value="Calcineurin-like_PHP"/>
</dbReference>
<gene>
    <name evidence="10" type="ORF">AV654_02855</name>
</gene>
<dbReference type="Gene3D" id="3.60.21.10">
    <property type="match status" value="1"/>
</dbReference>
<dbReference type="Gene3D" id="2.60.40.10">
    <property type="entry name" value="Immunoglobulins"/>
    <property type="match status" value="2"/>
</dbReference>
<dbReference type="PROSITE" id="PS00786">
    <property type="entry name" value="5_NUCLEOTIDASE_2"/>
    <property type="match status" value="1"/>
</dbReference>
<dbReference type="SUPFAM" id="SSF101756">
    <property type="entry name" value="Hypothetical protein YgiW"/>
    <property type="match status" value="1"/>
</dbReference>
<dbReference type="CDD" id="cd04486">
    <property type="entry name" value="YhcR_OBF_like"/>
    <property type="match status" value="1"/>
</dbReference>
<dbReference type="eggNOG" id="COG5492">
    <property type="taxonomic scope" value="Bacteria"/>
</dbReference>
<dbReference type="eggNOG" id="COG0737">
    <property type="taxonomic scope" value="Bacteria"/>
</dbReference>
<evidence type="ECO:0000256" key="5">
    <source>
        <dbReference type="ARBA" id="ARBA00023088"/>
    </source>
</evidence>
<evidence type="ECO:0000313" key="10">
    <source>
        <dbReference type="EMBL" id="KZE76654.1"/>
    </source>
</evidence>
<dbReference type="STRING" id="1007103.GCA_000213315_01080"/>
<dbReference type="InterPro" id="IPR036907">
    <property type="entry name" value="5'-Nucleotdase_C_sf"/>
</dbReference>
<comment type="caution">
    <text evidence="10">The sequence shown here is derived from an EMBL/GenBank/DDBJ whole genome shotgun (WGS) entry which is preliminary data.</text>
</comment>
<dbReference type="GO" id="GO:0000166">
    <property type="term" value="F:nucleotide binding"/>
    <property type="evidence" value="ECO:0007669"/>
    <property type="project" value="InterPro"/>
</dbReference>
<dbReference type="PRINTS" id="PR01607">
    <property type="entry name" value="APYRASEFAMLY"/>
</dbReference>
<feature type="signal peptide" evidence="7">
    <location>
        <begin position="1"/>
        <end position="22"/>
    </location>
</feature>
<name>A0A165QUH1_9BACL</name>
<dbReference type="PANTHER" id="PTHR11575">
    <property type="entry name" value="5'-NUCLEOTIDASE-RELATED"/>
    <property type="match status" value="1"/>
</dbReference>
<evidence type="ECO:0000259" key="9">
    <source>
        <dbReference type="PROSITE" id="PS51272"/>
    </source>
</evidence>
<feature type="domain" description="SLH" evidence="9">
    <location>
        <begin position="32"/>
        <end position="90"/>
    </location>
</feature>
<evidence type="ECO:0000313" key="11">
    <source>
        <dbReference type="Proteomes" id="UP000076563"/>
    </source>
</evidence>
<dbReference type="InterPro" id="IPR003961">
    <property type="entry name" value="FN3_dom"/>
</dbReference>
<keyword evidence="2" id="KW-0134">Cell wall</keyword>
<proteinExistence type="predicted"/>
<dbReference type="PANTHER" id="PTHR11575:SF24">
    <property type="entry name" value="5'-NUCLEOTIDASE"/>
    <property type="match status" value="1"/>
</dbReference>
<evidence type="ECO:0000256" key="4">
    <source>
        <dbReference type="ARBA" id="ARBA00022729"/>
    </source>
</evidence>
<dbReference type="Gene3D" id="3.90.780.10">
    <property type="entry name" value="5'-Nucleotidase, C-terminal domain"/>
    <property type="match status" value="1"/>
</dbReference>
<dbReference type="InterPro" id="IPR013783">
    <property type="entry name" value="Ig-like_fold"/>
</dbReference>
<dbReference type="FunFam" id="3.60.21.10:FF:000052">
    <property type="entry name" value="Endonuclease YhcR"/>
    <property type="match status" value="1"/>
</dbReference>
<keyword evidence="11" id="KW-1185">Reference proteome</keyword>
<feature type="region of interest" description="Disordered" evidence="6">
    <location>
        <begin position="479"/>
        <end position="511"/>
    </location>
</feature>
<dbReference type="GO" id="GO:0008768">
    <property type="term" value="F:UDP-sugar diphosphatase activity"/>
    <property type="evidence" value="ECO:0007669"/>
    <property type="project" value="TreeGrafter"/>
</dbReference>
<dbReference type="InterPro" id="IPR006146">
    <property type="entry name" value="5'-Nucleotdase_CS"/>
</dbReference>
<keyword evidence="3" id="KW-0964">Secreted</keyword>
<evidence type="ECO:0000256" key="2">
    <source>
        <dbReference type="ARBA" id="ARBA00022512"/>
    </source>
</evidence>
<feature type="compositionally biased region" description="Gly residues" evidence="6">
    <location>
        <begin position="485"/>
        <end position="497"/>
    </location>
</feature>
<dbReference type="OrthoDB" id="9775118at2"/>
<sequence>MILRKTLKKSAGILLSFTMLFAGQLPSVSPVSAAASGGDYVRHWAEKEIRNWTDLELVNGYEDGSFKPDASITRAEFVALVNRAFGLTQKAASGFSDVKSADWYSDEVSAAKAAGYINGYEDGSFKPNQPVSRQEVAVMLQGLLKLSASDQSSPGFQDAADIPGWSREAVRTVAALGYMGGYPDRTYQPARSITRAEAVMTLNRANPLASKTASYDQAGTYHGRAEGHVIVRSAGVKLENMAIDGDLILSEGIGEGNADLKNVTVKGRTIVRGGGPNSIVIEDSKLGQVTVSKTNGQVRLLAKGTTTVGEVRLNSGAKLETNGSSGATFGKVDLTPRMPAGSTATLAGTFDEVSVNASNVTVLFVNGNLKAFTVREQGKGSSLNVQGGTVNALTLDAAANVALNGGVVEQLKVNEKADNSSIQVGEQATVKTLTLHAASTVKGSGTIEKAIVNKNGSTFEKEPKKLELAANVETKVGDKKITGSNGAGSPVGGGSSGSGSSDDDVVRPAPPAGLTLSTGMYGLTARWKATADSKVTGYSVSLFTKDGKQVGSEATTRNSFYSFIGLEKGTTYRVSVSAIGSNGTKSEPAALETTTLASGNIPVQLLSINDLHGKIDQTYYEKNVPTLANPSVTESTYVGRMDYVAAYMKQRRAAQPNTLLVESGDLWGGSSPVSALLQDEPTIEVAETMGFHVGTVGNHEFDEGTAEMLRMVNGGTHPKGTENYKGTKFPLLAANIVYKDTGKTVLPPYAVVEVAGVKVGFIGVVTTSAAGMVMPAGIQDIQFTDEAQAVNKAAAELKSQGVKAMVVLAHMDATQGANGTVTGASATLAKNIDPEVDVIVAAHNHVVVNGTVNNKLIVQAWEYGKAMADIDLEIDPVTQDIVSKKAEIVYTRQDAIQPDAEISNIIKKYENRIAPMINEVVGNATIPMTGGYANDGDNALGNLLADGMRWSMNADFAMMNGGGIRDNLNAGPITWGELFNIQPFNNVLMKVEIKGKDLDAIVNAQISSTFGPDYSISGFRYEYDAATGKITKKTLPDGSPIDNNKTYTLVVNNFMYTSTGAKYAPIGQLGKNPVTGPEDLEATVAFVRNYKGDIAYVRDGRIAKAKAPEPGPDLGKVTIRQARAAADNSKVTVEGVATSKSGIWGSKGFYLQDATGGIYIFQSGIELNPGDHVTVTGLIGKYNEELQVNADKNGVVKSATEAVPSPLNVTPAQVGPANAGQLVKLSGVTIANLTKINDYGTFEFDAVKASEQVRVRVDNRIGLTYDQFRYRNGDTVDVIGASSRFNESAQVKVKDSADITVPGGMTITDLVYGAKTSTSVTLRFTAPAGAASVKMMQSANGGAAWTEADTQGALGASSVTATVYGLIPGTAYKFKLNVTGGPYNGDSNAVDVITANASGWNIEKLDGIGAPSSSYASGTVAGMNSIAWNYVSARTDLSTYVIDGKGVMLKAERTGSGAAAAGEIGASNIPGGIGSFSVKLLKGFTGAGERKVELFINNVSKGTYTLTLDTMETFTVNNLNIPGSFDLKIKHVGAPTNGANGAQITVDDISWTGYSG</sequence>
<dbReference type="SUPFAM" id="SSF55816">
    <property type="entry name" value="5'-nucleotidase (syn. UDP-sugar hydrolase), C-terminal domain"/>
    <property type="match status" value="1"/>
</dbReference>